<sequence>MRWILAALLCAGTRATGKGPVGIYVIDDRYAAVADSNANALLIVDVLRGGVAGSRRWPSPKNDTKEWYSLTGVASCANCSFAYLTTNHGPAFWRMDLTKPLAALAHADDFADLARATLVELPCLRSLDANTRMVALKRDGSVGFVALKAAGVAAFAPRAIHASAKRCDSLNVRLVASKDAMRGGKTFAGLALSRDDATLYVTAENGVFSIRATGTFQKRAEKLTGEPACGLHNVHLRETAPQNGHLYVVGHPSADNAGMAVYRLGKKKGACALVAGDVNKHEDWRDGAGAAARFSRPHQMAAFRANELLLTDIDNRAVRRITLADGRASTVPYDNNHLYTELWRLGGPQRHDHGQYVYPLGDRFPSTHATPLSEADRNRDVGVDPAPDNESATAAAAAAACAARGAALCPPAALRDDGVLGRLRRSAAWTSQSCHSCWLHWPGECPRPKAHEQAKKRTSAAWGAGYQMVARVGAGDVRFECTDVKKKVGTRPLCCSSSNGPAA</sequence>
<keyword evidence="2" id="KW-0732">Signal</keyword>
<dbReference type="EMBL" id="CAKKNE010000003">
    <property type="protein sequence ID" value="CAH0371392.1"/>
    <property type="molecule type" value="Genomic_DNA"/>
</dbReference>
<name>A0A8J2WWL0_9STRA</name>
<gene>
    <name evidence="3" type="ORF">PECAL_3P13310</name>
</gene>
<dbReference type="InterPro" id="IPR011042">
    <property type="entry name" value="6-blade_b-propeller_TolB-like"/>
</dbReference>
<feature type="chain" id="PRO_5035204500" evidence="2">
    <location>
        <begin position="16"/>
        <end position="503"/>
    </location>
</feature>
<reference evidence="3" key="1">
    <citation type="submission" date="2021-11" db="EMBL/GenBank/DDBJ databases">
        <authorList>
            <consortium name="Genoscope - CEA"/>
            <person name="William W."/>
        </authorList>
    </citation>
    <scope>NUCLEOTIDE SEQUENCE</scope>
</reference>
<feature type="signal peptide" evidence="2">
    <location>
        <begin position="1"/>
        <end position="15"/>
    </location>
</feature>
<evidence type="ECO:0000256" key="2">
    <source>
        <dbReference type="SAM" id="SignalP"/>
    </source>
</evidence>
<feature type="region of interest" description="Disordered" evidence="1">
    <location>
        <begin position="367"/>
        <end position="389"/>
    </location>
</feature>
<dbReference type="SUPFAM" id="SSF63825">
    <property type="entry name" value="YWTD domain"/>
    <property type="match status" value="1"/>
</dbReference>
<organism evidence="3 4">
    <name type="scientific">Pelagomonas calceolata</name>
    <dbReference type="NCBI Taxonomy" id="35677"/>
    <lineage>
        <taxon>Eukaryota</taxon>
        <taxon>Sar</taxon>
        <taxon>Stramenopiles</taxon>
        <taxon>Ochrophyta</taxon>
        <taxon>Pelagophyceae</taxon>
        <taxon>Pelagomonadales</taxon>
        <taxon>Pelagomonadaceae</taxon>
        <taxon>Pelagomonas</taxon>
    </lineage>
</organism>
<comment type="caution">
    <text evidence="3">The sequence shown here is derived from an EMBL/GenBank/DDBJ whole genome shotgun (WGS) entry which is preliminary data.</text>
</comment>
<dbReference type="OrthoDB" id="229666at2759"/>
<dbReference type="Gene3D" id="2.120.10.30">
    <property type="entry name" value="TolB, C-terminal domain"/>
    <property type="match status" value="1"/>
</dbReference>
<protein>
    <submittedName>
        <fullName evidence="3">Uncharacterized protein</fullName>
    </submittedName>
</protein>
<proteinExistence type="predicted"/>
<evidence type="ECO:0000313" key="3">
    <source>
        <dbReference type="EMBL" id="CAH0371392.1"/>
    </source>
</evidence>
<dbReference type="AlphaFoldDB" id="A0A8J2WWL0"/>
<evidence type="ECO:0000256" key="1">
    <source>
        <dbReference type="SAM" id="MobiDB-lite"/>
    </source>
</evidence>
<accession>A0A8J2WWL0</accession>
<keyword evidence="4" id="KW-1185">Reference proteome</keyword>
<dbReference type="Proteomes" id="UP000789595">
    <property type="component" value="Unassembled WGS sequence"/>
</dbReference>
<evidence type="ECO:0000313" key="4">
    <source>
        <dbReference type="Proteomes" id="UP000789595"/>
    </source>
</evidence>